<evidence type="ECO:0000259" key="1">
    <source>
        <dbReference type="Pfam" id="PF00849"/>
    </source>
</evidence>
<dbReference type="GO" id="GO:0009982">
    <property type="term" value="F:pseudouridine synthase activity"/>
    <property type="evidence" value="ECO:0007669"/>
    <property type="project" value="InterPro"/>
</dbReference>
<keyword evidence="3" id="KW-1185">Reference proteome</keyword>
<dbReference type="PANTHER" id="PTHR21600:SF40">
    <property type="entry name" value="PSEUDOURIDYLATE SYNTHASE RPUSD2"/>
    <property type="match status" value="1"/>
</dbReference>
<organism evidence="2 3">
    <name type="scientific">Vavraia culicis (isolate floridensis)</name>
    <name type="common">Microsporidian parasite</name>
    <dbReference type="NCBI Taxonomy" id="948595"/>
    <lineage>
        <taxon>Eukaryota</taxon>
        <taxon>Fungi</taxon>
        <taxon>Fungi incertae sedis</taxon>
        <taxon>Microsporidia</taxon>
        <taxon>Pleistophoridae</taxon>
        <taxon>Vavraia</taxon>
    </lineage>
</organism>
<evidence type="ECO:0000313" key="2">
    <source>
        <dbReference type="EMBL" id="ELA47222.1"/>
    </source>
</evidence>
<accession>L2GV26</accession>
<dbReference type="PROSITE" id="PS01129">
    <property type="entry name" value="PSI_RLU"/>
    <property type="match status" value="1"/>
</dbReference>
<dbReference type="GO" id="GO:0000455">
    <property type="term" value="P:enzyme-directed rRNA pseudouridine synthesis"/>
    <property type="evidence" value="ECO:0007669"/>
    <property type="project" value="TreeGrafter"/>
</dbReference>
<dbReference type="OrthoDB" id="424794at2759"/>
<dbReference type="InterPro" id="IPR006224">
    <property type="entry name" value="PsdUridine_synth_RluA-like_CS"/>
</dbReference>
<dbReference type="InParanoid" id="L2GV26"/>
<dbReference type="InterPro" id="IPR050188">
    <property type="entry name" value="RluA_PseudoU_synthase"/>
</dbReference>
<dbReference type="FunCoup" id="L2GV26">
    <property type="interactions" value="98"/>
</dbReference>
<reference evidence="3" key="1">
    <citation type="submission" date="2011-03" db="EMBL/GenBank/DDBJ databases">
        <title>The genome sequence of Vavraia culicis strain floridensis.</title>
        <authorList>
            <consortium name="The Broad Institute Genome Sequencing Platform"/>
            <person name="Cuomo C."/>
            <person name="Becnel J."/>
            <person name="Sanscrainte N."/>
            <person name="Young S.K."/>
            <person name="Zeng Q."/>
            <person name="Gargeya S."/>
            <person name="Fitzgerald M."/>
            <person name="Haas B."/>
            <person name="Abouelleil A."/>
            <person name="Alvarado L."/>
            <person name="Arachchi H.M."/>
            <person name="Berlin A."/>
            <person name="Chapman S.B."/>
            <person name="Gearin G."/>
            <person name="Goldberg J."/>
            <person name="Griggs A."/>
            <person name="Gujja S."/>
            <person name="Hansen M."/>
            <person name="Heiman D."/>
            <person name="Howarth C."/>
            <person name="Larimer J."/>
            <person name="Lui A."/>
            <person name="MacDonald P.J.P."/>
            <person name="McCowen C."/>
            <person name="Montmayeur A."/>
            <person name="Murphy C."/>
            <person name="Neiman D."/>
            <person name="Pearson M."/>
            <person name="Priest M."/>
            <person name="Roberts A."/>
            <person name="Saif S."/>
            <person name="Shea T."/>
            <person name="Sisk P."/>
            <person name="Stolte C."/>
            <person name="Sykes S."/>
            <person name="Wortman J."/>
            <person name="Nusbaum C."/>
            <person name="Birren B."/>
        </authorList>
    </citation>
    <scope>NUCLEOTIDE SEQUENCE [LARGE SCALE GENOMIC DNA]</scope>
    <source>
        <strain evidence="3">floridensis</strain>
    </source>
</reference>
<dbReference type="Proteomes" id="UP000011081">
    <property type="component" value="Unassembled WGS sequence"/>
</dbReference>
<feature type="domain" description="Pseudouridine synthase RsuA/RluA-like" evidence="1">
    <location>
        <begin position="87"/>
        <end position="225"/>
    </location>
</feature>
<dbReference type="RefSeq" id="XP_008074340.1">
    <property type="nucleotide sequence ID" value="XM_008076149.1"/>
</dbReference>
<dbReference type="STRING" id="948595.L2GV26"/>
<dbReference type="AlphaFoldDB" id="L2GV26"/>
<proteinExistence type="predicted"/>
<name>L2GV26_VAVCU</name>
<dbReference type="OMA" id="THKHEPP"/>
<dbReference type="GO" id="GO:0003723">
    <property type="term" value="F:RNA binding"/>
    <property type="evidence" value="ECO:0007669"/>
    <property type="project" value="InterPro"/>
</dbReference>
<protein>
    <submittedName>
        <fullName evidence="2">RluA family pseudouridine synthase</fullName>
    </submittedName>
</protein>
<gene>
    <name evidence="2" type="ORF">VCUG_01322</name>
</gene>
<dbReference type="PANTHER" id="PTHR21600">
    <property type="entry name" value="MITOCHONDRIAL RNA PSEUDOURIDINE SYNTHASE"/>
    <property type="match status" value="1"/>
</dbReference>
<dbReference type="InterPro" id="IPR020103">
    <property type="entry name" value="PsdUridine_synth_cat_dom_sf"/>
</dbReference>
<dbReference type="VEuPathDB" id="MicrosporidiaDB:VCUG_01322"/>
<dbReference type="HOGENOM" id="CLU_016902_12_1_1"/>
<sequence>MTSYFYRFDTQVKGRWAGRTLIDVMSNEFIMKPVEYYDKAIQIGNITVNSEECSKYHILSLGETIQHLVHYHEPDLCDIGVLCLEDDYLVVNKPSGIACHPTSGYNLFSVTKAFESYGNLSCINRLDVLTSGVLILAFRNAKKYHTEMINRRIEKIYVAKVKGHFHDDITVNAPLKKNRFNVTEVSEEGKEATTVFKRLFYHNGHSLVECRPLTGRSHQIRVHLKSLNFPIVNDPVYNGEVSDIPDKSVVGKENHLLSSGEYIDYGVKYSGKDTNTDNQGELNSTKKQAKAYNLLGCTLKIGCNTPGNYSAKEKFAIDSCRGDNTRAFRNMDKFICLHAHKYVFNGKEYVAEPPFWAQKDNF</sequence>
<dbReference type="InterPro" id="IPR006145">
    <property type="entry name" value="PsdUridine_synth_RsuA/RluA"/>
</dbReference>
<dbReference type="GeneID" id="19879201"/>
<evidence type="ECO:0000313" key="3">
    <source>
        <dbReference type="Proteomes" id="UP000011081"/>
    </source>
</evidence>
<dbReference type="EMBL" id="GL877422">
    <property type="protein sequence ID" value="ELA47222.1"/>
    <property type="molecule type" value="Genomic_DNA"/>
</dbReference>
<dbReference type="SUPFAM" id="SSF55120">
    <property type="entry name" value="Pseudouridine synthase"/>
    <property type="match status" value="1"/>
</dbReference>
<dbReference type="Gene3D" id="3.30.2350.10">
    <property type="entry name" value="Pseudouridine synthase"/>
    <property type="match status" value="1"/>
</dbReference>
<dbReference type="Pfam" id="PF00849">
    <property type="entry name" value="PseudoU_synth_2"/>
    <property type="match status" value="1"/>
</dbReference>